<sequence>MNNKYKYIRIFAAVISIVIGAALMQVRANLEFFNLIPTDSATHITPIKSESVYRQEITIQRKTLSRLGIYMRPLQEISDASAALRVSILRHNDVIGSGFIPAIFIENGGPSYVTFDNPITTHKGERIIIEISAPEGLSGAIALRQRMYDAQFPRADSIFSINSVPQDQVIAFNMFESIRPALLRQLGGILITLGLALVFLSTLRTYRTMASLSMLSIIALLYAIPAWDASMSYGLFSLAVAALLLCMWALLRIAGRTHFSAMFGAAVFACSTWLPLHIITSGNIGEILSPRNALIDPNQIAITHGAGLYIGMLAGAVASIGIILWLAMIVRGKYKQCEIESIVGVCGALATYIAFIPSPVNNPHAGIAVSFALAWFASFGLWRMQRFLGTTDKLAYSILTILVVITLLDLMYVTARALTYGLGV</sequence>
<proteinExistence type="predicted"/>
<feature type="transmembrane region" description="Helical" evidence="1">
    <location>
        <begin position="258"/>
        <end position="280"/>
    </location>
</feature>
<feature type="transmembrane region" description="Helical" evidence="1">
    <location>
        <begin position="7"/>
        <end position="26"/>
    </location>
</feature>
<evidence type="ECO:0000313" key="3">
    <source>
        <dbReference type="Proteomes" id="UP000177528"/>
    </source>
</evidence>
<dbReference type="Proteomes" id="UP000177528">
    <property type="component" value="Unassembled WGS sequence"/>
</dbReference>
<feature type="transmembrane region" description="Helical" evidence="1">
    <location>
        <begin position="233"/>
        <end position="251"/>
    </location>
</feature>
<protein>
    <submittedName>
        <fullName evidence="2">Uncharacterized protein</fullName>
    </submittedName>
</protein>
<keyword evidence="1" id="KW-0472">Membrane</keyword>
<accession>A0A1G1X2F7</accession>
<feature type="transmembrane region" description="Helical" evidence="1">
    <location>
        <begin position="364"/>
        <end position="382"/>
    </location>
</feature>
<feature type="transmembrane region" description="Helical" evidence="1">
    <location>
        <begin position="210"/>
        <end position="227"/>
    </location>
</feature>
<dbReference type="EMBL" id="MHHR01000020">
    <property type="protein sequence ID" value="OGY34196.1"/>
    <property type="molecule type" value="Genomic_DNA"/>
</dbReference>
<feature type="transmembrane region" description="Helical" evidence="1">
    <location>
        <begin position="300"/>
        <end position="327"/>
    </location>
</feature>
<keyword evidence="1" id="KW-0812">Transmembrane</keyword>
<keyword evidence="1" id="KW-1133">Transmembrane helix</keyword>
<reference evidence="2 3" key="1">
    <citation type="journal article" date="2016" name="Nat. Commun.">
        <title>Thousands of microbial genomes shed light on interconnected biogeochemical processes in an aquifer system.</title>
        <authorList>
            <person name="Anantharaman K."/>
            <person name="Brown C.T."/>
            <person name="Hug L.A."/>
            <person name="Sharon I."/>
            <person name="Castelle C.J."/>
            <person name="Probst A.J."/>
            <person name="Thomas B.C."/>
            <person name="Singh A."/>
            <person name="Wilkins M.J."/>
            <person name="Karaoz U."/>
            <person name="Brodie E.L."/>
            <person name="Williams K.H."/>
            <person name="Hubbard S.S."/>
            <person name="Banfield J.F."/>
        </authorList>
    </citation>
    <scope>NUCLEOTIDE SEQUENCE [LARGE SCALE GENOMIC DNA]</scope>
</reference>
<evidence type="ECO:0000313" key="2">
    <source>
        <dbReference type="EMBL" id="OGY34196.1"/>
    </source>
</evidence>
<feature type="transmembrane region" description="Helical" evidence="1">
    <location>
        <begin position="394"/>
        <end position="415"/>
    </location>
</feature>
<gene>
    <name evidence="2" type="ORF">A3D99_00560</name>
</gene>
<evidence type="ECO:0000256" key="1">
    <source>
        <dbReference type="SAM" id="Phobius"/>
    </source>
</evidence>
<dbReference type="AlphaFoldDB" id="A0A1G1X2F7"/>
<organism evidence="2 3">
    <name type="scientific">Candidatus Andersenbacteria bacterium RIFCSPHIGHO2_12_FULL_45_11</name>
    <dbReference type="NCBI Taxonomy" id="1797281"/>
    <lineage>
        <taxon>Bacteria</taxon>
        <taxon>Candidatus Anderseniibacteriota</taxon>
    </lineage>
</organism>
<comment type="caution">
    <text evidence="2">The sequence shown here is derived from an EMBL/GenBank/DDBJ whole genome shotgun (WGS) entry which is preliminary data.</text>
</comment>
<feature type="transmembrane region" description="Helical" evidence="1">
    <location>
        <begin position="182"/>
        <end position="203"/>
    </location>
</feature>
<feature type="transmembrane region" description="Helical" evidence="1">
    <location>
        <begin position="339"/>
        <end position="358"/>
    </location>
</feature>
<name>A0A1G1X2F7_9BACT</name>